<dbReference type="PROSITE" id="PS00201">
    <property type="entry name" value="FLAVODOXIN"/>
    <property type="match status" value="1"/>
</dbReference>
<dbReference type="Gene3D" id="3.40.50.360">
    <property type="match status" value="1"/>
</dbReference>
<proteinExistence type="predicted"/>
<dbReference type="PANTHER" id="PTHR39201">
    <property type="entry name" value="EXPORTED PROTEIN-RELATED"/>
    <property type="match status" value="1"/>
</dbReference>
<dbReference type="Proteomes" id="UP000823616">
    <property type="component" value="Unassembled WGS sequence"/>
</dbReference>
<comment type="caution">
    <text evidence="4">The sequence shown here is derived from an EMBL/GenBank/DDBJ whole genome shotgun (WGS) entry which is preliminary data.</text>
</comment>
<dbReference type="InterPro" id="IPR029039">
    <property type="entry name" value="Flavoprotein-like_sf"/>
</dbReference>
<dbReference type="PANTHER" id="PTHR39201:SF1">
    <property type="entry name" value="FLAVODOXIN-LIKE DOMAIN-CONTAINING PROTEIN"/>
    <property type="match status" value="1"/>
</dbReference>
<evidence type="ECO:0000259" key="3">
    <source>
        <dbReference type="Pfam" id="PF12682"/>
    </source>
</evidence>
<dbReference type="AlphaFoldDB" id="A0A9D9EMX8"/>
<reference evidence="4" key="2">
    <citation type="journal article" date="2021" name="PeerJ">
        <title>Extensive microbial diversity within the chicken gut microbiome revealed by metagenomics and culture.</title>
        <authorList>
            <person name="Gilroy R."/>
            <person name="Ravi A."/>
            <person name="Getino M."/>
            <person name="Pursley I."/>
            <person name="Horton D.L."/>
            <person name="Alikhan N.F."/>
            <person name="Baker D."/>
            <person name="Gharbi K."/>
            <person name="Hall N."/>
            <person name="Watson M."/>
            <person name="Adriaenssens E.M."/>
            <person name="Foster-Nyarko E."/>
            <person name="Jarju S."/>
            <person name="Secka A."/>
            <person name="Antonio M."/>
            <person name="Oren A."/>
            <person name="Chaudhuri R.R."/>
            <person name="La Ragione R."/>
            <person name="Hildebrand F."/>
            <person name="Pallen M.J."/>
        </authorList>
    </citation>
    <scope>NUCLEOTIDE SEQUENCE</scope>
    <source>
        <strain evidence="4">B3-4054</strain>
    </source>
</reference>
<feature type="signal peptide" evidence="2">
    <location>
        <begin position="1"/>
        <end position="24"/>
    </location>
</feature>
<accession>A0A9D9EMX8</accession>
<dbReference type="InterPro" id="IPR001226">
    <property type="entry name" value="Flavodoxin_CS"/>
</dbReference>
<feature type="chain" id="PRO_5039261294" evidence="2">
    <location>
        <begin position="25"/>
        <end position="179"/>
    </location>
</feature>
<comment type="cofactor">
    <cofactor evidence="1">
        <name>FMN</name>
        <dbReference type="ChEBI" id="CHEBI:58210"/>
    </cofactor>
</comment>
<protein>
    <submittedName>
        <fullName evidence="4">NAD(P)H-dependent oxidoreductase</fullName>
    </submittedName>
</protein>
<evidence type="ECO:0000256" key="2">
    <source>
        <dbReference type="SAM" id="SignalP"/>
    </source>
</evidence>
<dbReference type="GO" id="GO:0009055">
    <property type="term" value="F:electron transfer activity"/>
    <property type="evidence" value="ECO:0007669"/>
    <property type="project" value="InterPro"/>
</dbReference>
<evidence type="ECO:0000313" key="4">
    <source>
        <dbReference type="EMBL" id="MBO8450448.1"/>
    </source>
</evidence>
<evidence type="ECO:0000256" key="1">
    <source>
        <dbReference type="ARBA" id="ARBA00001917"/>
    </source>
</evidence>
<evidence type="ECO:0000313" key="5">
    <source>
        <dbReference type="Proteomes" id="UP000823616"/>
    </source>
</evidence>
<organism evidence="4 5">
    <name type="scientific">Candidatus Avitreponema avistercoris</name>
    <dbReference type="NCBI Taxonomy" id="2840705"/>
    <lineage>
        <taxon>Bacteria</taxon>
        <taxon>Pseudomonadati</taxon>
        <taxon>Spirochaetota</taxon>
        <taxon>Spirochaetia</taxon>
        <taxon>Spirochaetales</taxon>
        <taxon>Candidatus Avitreponema</taxon>
    </lineage>
</organism>
<dbReference type="EMBL" id="JADIMS010000083">
    <property type="protein sequence ID" value="MBO8450448.1"/>
    <property type="molecule type" value="Genomic_DNA"/>
</dbReference>
<gene>
    <name evidence="4" type="ORF">IAA96_05010</name>
</gene>
<name>A0A9D9EMX8_9SPIR</name>
<keyword evidence="2" id="KW-0732">Signal</keyword>
<dbReference type="GO" id="GO:0010181">
    <property type="term" value="F:FMN binding"/>
    <property type="evidence" value="ECO:0007669"/>
    <property type="project" value="InterPro"/>
</dbReference>
<reference evidence="4" key="1">
    <citation type="submission" date="2020-10" db="EMBL/GenBank/DDBJ databases">
        <authorList>
            <person name="Gilroy R."/>
        </authorList>
    </citation>
    <scope>NUCLEOTIDE SEQUENCE</scope>
    <source>
        <strain evidence="4">B3-4054</strain>
    </source>
</reference>
<dbReference type="SUPFAM" id="SSF52218">
    <property type="entry name" value="Flavoproteins"/>
    <property type="match status" value="1"/>
</dbReference>
<dbReference type="Pfam" id="PF12682">
    <property type="entry name" value="Flavodoxin_4"/>
    <property type="match status" value="1"/>
</dbReference>
<dbReference type="InterPro" id="IPR008254">
    <property type="entry name" value="Flavodoxin/NO_synth"/>
</dbReference>
<feature type="domain" description="Flavodoxin-like" evidence="3">
    <location>
        <begin position="30"/>
        <end position="167"/>
    </location>
</feature>
<sequence>MMRKAGLFGLFAAAVLAAAPAVFAQENTGKALVVYFSATGTTERAAERIAELTGADVYEIVPAQPYTSADLSYRNDGCRANAEQQDPSARPAVAGSGIADIDAYDTVYVGFPVWWGRMPKIMFTFFEAYDFSGKTIRPFCTSGGSGIAASVNEIRGLEPQADVQNGLRVRSLDDLDGWL</sequence>